<dbReference type="PANTHER" id="PTHR31865:SF0">
    <property type="entry name" value="EXPRESSED PROTEIN"/>
    <property type="match status" value="1"/>
</dbReference>
<dbReference type="Pfam" id="PF07939">
    <property type="entry name" value="DUF1685"/>
    <property type="match status" value="1"/>
</dbReference>
<keyword evidence="2" id="KW-1185">Reference proteome</keyword>
<evidence type="ECO:0000313" key="2">
    <source>
        <dbReference type="Proteomes" id="UP000886520"/>
    </source>
</evidence>
<gene>
    <name evidence="1" type="ORF">GOP47_0005697</name>
</gene>
<organism evidence="1 2">
    <name type="scientific">Adiantum capillus-veneris</name>
    <name type="common">Maidenhair fern</name>
    <dbReference type="NCBI Taxonomy" id="13818"/>
    <lineage>
        <taxon>Eukaryota</taxon>
        <taxon>Viridiplantae</taxon>
        <taxon>Streptophyta</taxon>
        <taxon>Embryophyta</taxon>
        <taxon>Tracheophyta</taxon>
        <taxon>Polypodiopsida</taxon>
        <taxon>Polypodiidae</taxon>
        <taxon>Polypodiales</taxon>
        <taxon>Pteridineae</taxon>
        <taxon>Pteridaceae</taxon>
        <taxon>Vittarioideae</taxon>
        <taxon>Adiantum</taxon>
    </lineage>
</organism>
<dbReference type="Proteomes" id="UP000886520">
    <property type="component" value="Chromosome 5"/>
</dbReference>
<comment type="caution">
    <text evidence="1">The sequence shown here is derived from an EMBL/GenBank/DDBJ whole genome shotgun (WGS) entry which is preliminary data.</text>
</comment>
<sequence length="310" mass="33962">MAASDNSTSSLDLALALERLAISSPAENLLQVSADPVELRTFTYEYCSSSSGEDEEDADRKSPFHVFYLREDDDVSTRSKEETLLWEAWERKKKCMLQKELSNLEDRAQPGLLGRSSSCVEPMINTSNLISNSKQLDRSASDCGTPSKSVWGTHTQRLITDHDFEELQGFLDLGFQFDESSIPELCHTLPALEVYCAMAKNSLEGSPFSKPQISSAIGSPSQFPTKNNNNVETEQQHGDAMAKNSNLHGSPFSMSQISSVTGSLAQSPAPNSWMTTASPGNCVGDDPTEIKERLRDLPQALASTTRLAIN</sequence>
<proteinExistence type="predicted"/>
<reference evidence="1 2" key="1">
    <citation type="submission" date="2021-01" db="EMBL/GenBank/DDBJ databases">
        <title>Adiantum capillus-veneris genome.</title>
        <authorList>
            <person name="Fang Y."/>
            <person name="Liao Q."/>
        </authorList>
    </citation>
    <scope>NUCLEOTIDE SEQUENCE [LARGE SCALE GENOMIC DNA]</scope>
    <source>
        <strain evidence="1">H3</strain>
        <tissue evidence="1">Leaf</tissue>
    </source>
</reference>
<accession>A0A9D4V5V0</accession>
<dbReference type="OrthoDB" id="1918709at2759"/>
<evidence type="ECO:0000313" key="1">
    <source>
        <dbReference type="EMBL" id="KAI5080218.1"/>
    </source>
</evidence>
<name>A0A9D4V5V0_ADICA</name>
<dbReference type="AlphaFoldDB" id="A0A9D4V5V0"/>
<protein>
    <submittedName>
        <fullName evidence="1">Uncharacterized protein</fullName>
    </submittedName>
</protein>
<dbReference type="InterPro" id="IPR012881">
    <property type="entry name" value="DUF1685"/>
</dbReference>
<dbReference type="EMBL" id="JABFUD020000005">
    <property type="protein sequence ID" value="KAI5080218.1"/>
    <property type="molecule type" value="Genomic_DNA"/>
</dbReference>
<dbReference type="PANTHER" id="PTHR31865">
    <property type="entry name" value="OSJNBA0071G03.3 PROTEIN"/>
    <property type="match status" value="1"/>
</dbReference>